<organism evidence="3 4">
    <name type="scientific">Artemisia annua</name>
    <name type="common">Sweet wormwood</name>
    <dbReference type="NCBI Taxonomy" id="35608"/>
    <lineage>
        <taxon>Eukaryota</taxon>
        <taxon>Viridiplantae</taxon>
        <taxon>Streptophyta</taxon>
        <taxon>Embryophyta</taxon>
        <taxon>Tracheophyta</taxon>
        <taxon>Spermatophyta</taxon>
        <taxon>Magnoliopsida</taxon>
        <taxon>eudicotyledons</taxon>
        <taxon>Gunneridae</taxon>
        <taxon>Pentapetalae</taxon>
        <taxon>asterids</taxon>
        <taxon>campanulids</taxon>
        <taxon>Asterales</taxon>
        <taxon>Asteraceae</taxon>
        <taxon>Asteroideae</taxon>
        <taxon>Anthemideae</taxon>
        <taxon>Artemisiinae</taxon>
        <taxon>Artemisia</taxon>
    </lineage>
</organism>
<evidence type="ECO:0000313" key="3">
    <source>
        <dbReference type="EMBL" id="PWA66380.1"/>
    </source>
</evidence>
<reference evidence="3 4" key="1">
    <citation type="journal article" date="2018" name="Mol. Plant">
        <title>The genome of Artemisia annua provides insight into the evolution of Asteraceae family and artemisinin biosynthesis.</title>
        <authorList>
            <person name="Shen Q."/>
            <person name="Zhang L."/>
            <person name="Liao Z."/>
            <person name="Wang S."/>
            <person name="Yan T."/>
            <person name="Shi P."/>
            <person name="Liu M."/>
            <person name="Fu X."/>
            <person name="Pan Q."/>
            <person name="Wang Y."/>
            <person name="Lv Z."/>
            <person name="Lu X."/>
            <person name="Zhang F."/>
            <person name="Jiang W."/>
            <person name="Ma Y."/>
            <person name="Chen M."/>
            <person name="Hao X."/>
            <person name="Li L."/>
            <person name="Tang Y."/>
            <person name="Lv G."/>
            <person name="Zhou Y."/>
            <person name="Sun X."/>
            <person name="Brodelius P.E."/>
            <person name="Rose J.K.C."/>
            <person name="Tang K."/>
        </authorList>
    </citation>
    <scope>NUCLEOTIDE SEQUENCE [LARGE SCALE GENOMIC DNA]</scope>
    <source>
        <strain evidence="4">cv. Huhao1</strain>
        <tissue evidence="3">Leaf</tissue>
    </source>
</reference>
<feature type="region of interest" description="Disordered" evidence="1">
    <location>
        <begin position="223"/>
        <end position="302"/>
    </location>
</feature>
<evidence type="ECO:0000256" key="1">
    <source>
        <dbReference type="SAM" id="MobiDB-lite"/>
    </source>
</evidence>
<dbReference type="Gene3D" id="1.10.720.30">
    <property type="entry name" value="SAP domain"/>
    <property type="match status" value="1"/>
</dbReference>
<dbReference type="Pfam" id="PF24766">
    <property type="entry name" value="DUF7699"/>
    <property type="match status" value="2"/>
</dbReference>
<dbReference type="EMBL" id="PKPP01004039">
    <property type="protein sequence ID" value="PWA66380.1"/>
    <property type="molecule type" value="Genomic_DNA"/>
</dbReference>
<dbReference type="Proteomes" id="UP000245207">
    <property type="component" value="Unassembled WGS sequence"/>
</dbReference>
<keyword evidence="4" id="KW-1185">Reference proteome</keyword>
<comment type="caution">
    <text evidence="3">The sequence shown here is derived from an EMBL/GenBank/DDBJ whole genome shotgun (WGS) entry which is preliminary data.</text>
</comment>
<sequence length="801" mass="91184">MNPNDVVVISSSSDEEEKEDDVVLISDDDCSESDGNEPGENDYDVIEVMESDDEDIPSDDVPRGGDIQGGNDSNEMSTYEIKSYLRKHGMRVSGTKEELMERIKEHERLKDGGGESLYPISSFSINCTGDACKGDVVMFRQNIMKGIKVVGRRTVAGRIVTESYGASHQQHTFTVEVLWSKRSKKLNPLSILLVKGRYLYKYGTFRQPWESEAERLKVLGEKHRRGDAARHKRKLRQTGFASNNNKGRKCQKVYDKGPCKSKQPTQIGKQKSQPTQRDKQASAKRKGKTHVKESTSSNKKKVVPALFQKMKFQRSTRLTFHPDPNLNPTRYRISDHHQQEASSSFPNDRTLVPYGHQNNGQSVANHVFHQPPGYHHHIYQQPIPRFKSIYPISSFSVDCTGDACKGDVVLFKQGVYKRKKILWKQGTIVGRIVKEIYSAPKRRHDFTIEVLWTKGALHLRPLSVVVVKDWNVYRFGTLRQPWENEAERSKVLREKHRQAEAANKNKRKFRKTDITSSNNAGIKRQKVSRKGPSQSIQPTQKDKRKSSKERAAAFVIERVKAHKRKAMRFEKTELKKSTEPTFCPDLNPNLNSNPDSNLKPKANLNVNPNPNINSNPTPNVNPKPNSNSSLNQKEKPKPKPNPTEKPKPSPTQKPNLTPNPNPKQKPKPNQKREPKLKATSNPYPCMNSNSNPYPYPYPNFNIYSYHHRQEASSFFPHDRTLLSNFPPHGFPPNLPPLGFPHNQPTFGLMPNQPPHGYIHNLPPYEFSGFGGQWGPNHVFYQPPNHVFPIIAAANCWGSFLQ</sequence>
<feature type="compositionally biased region" description="Low complexity" evidence="1">
    <location>
        <begin position="1"/>
        <end position="12"/>
    </location>
</feature>
<proteinExistence type="predicted"/>
<feature type="region of interest" description="Disordered" evidence="1">
    <location>
        <begin position="1"/>
        <end position="75"/>
    </location>
</feature>
<dbReference type="AlphaFoldDB" id="A0A2U1MYP0"/>
<dbReference type="PANTHER" id="PTHR35323:SF5">
    <property type="entry name" value="ZINC FINGER CCCH DOMAIN-CONTAINING PROTEIN 62"/>
    <property type="match status" value="1"/>
</dbReference>
<dbReference type="SMART" id="SM00513">
    <property type="entry name" value="SAP"/>
    <property type="match status" value="1"/>
</dbReference>
<evidence type="ECO:0000259" key="2">
    <source>
        <dbReference type="PROSITE" id="PS50800"/>
    </source>
</evidence>
<feature type="region of interest" description="Disordered" evidence="1">
    <location>
        <begin position="486"/>
        <end position="551"/>
    </location>
</feature>
<dbReference type="InterPro" id="IPR003034">
    <property type="entry name" value="SAP_dom"/>
</dbReference>
<feature type="compositionally biased region" description="Pro residues" evidence="1">
    <location>
        <begin position="648"/>
        <end position="663"/>
    </location>
</feature>
<feature type="compositionally biased region" description="Basic and acidic residues" evidence="1">
    <location>
        <begin position="567"/>
        <end position="578"/>
    </location>
</feature>
<protein>
    <submittedName>
        <fullName evidence="3">SAP domain-containing protein</fullName>
    </submittedName>
</protein>
<feature type="domain" description="SAP" evidence="2">
    <location>
        <begin position="73"/>
        <end position="107"/>
    </location>
</feature>
<feature type="compositionally biased region" description="Polar residues" evidence="1">
    <location>
        <begin position="262"/>
        <end position="275"/>
    </location>
</feature>
<dbReference type="Pfam" id="PF02037">
    <property type="entry name" value="SAP"/>
    <property type="match status" value="1"/>
</dbReference>
<evidence type="ECO:0000313" key="4">
    <source>
        <dbReference type="Proteomes" id="UP000245207"/>
    </source>
</evidence>
<dbReference type="SUPFAM" id="SSF68906">
    <property type="entry name" value="SAP domain"/>
    <property type="match status" value="1"/>
</dbReference>
<name>A0A2U1MYP0_ARTAN</name>
<feature type="compositionally biased region" description="Acidic residues" evidence="1">
    <location>
        <begin position="13"/>
        <end position="58"/>
    </location>
</feature>
<feature type="compositionally biased region" description="Basic and acidic residues" evidence="1">
    <location>
        <begin position="632"/>
        <end position="647"/>
    </location>
</feature>
<dbReference type="InterPro" id="IPR056116">
    <property type="entry name" value="DUF7699"/>
</dbReference>
<accession>A0A2U1MYP0</accession>
<dbReference type="OrthoDB" id="690722at2759"/>
<gene>
    <name evidence="3" type="ORF">CTI12_AA329480</name>
</gene>
<dbReference type="PROSITE" id="PS50800">
    <property type="entry name" value="SAP"/>
    <property type="match status" value="1"/>
</dbReference>
<dbReference type="InterPro" id="IPR036361">
    <property type="entry name" value="SAP_dom_sf"/>
</dbReference>
<feature type="region of interest" description="Disordered" evidence="1">
    <location>
        <begin position="567"/>
        <end position="689"/>
    </location>
</feature>
<feature type="compositionally biased region" description="Low complexity" evidence="1">
    <location>
        <begin position="584"/>
        <end position="631"/>
    </location>
</feature>
<feature type="compositionally biased region" description="Low complexity" evidence="1">
    <location>
        <begin position="680"/>
        <end position="689"/>
    </location>
</feature>
<dbReference type="PANTHER" id="PTHR35323">
    <property type="entry name" value="SAP DOMAIN-CONTAINING PROTEIN"/>
    <property type="match status" value="1"/>
</dbReference>